<dbReference type="HAMAP" id="MF_01019">
    <property type="entry name" value="HisIE"/>
    <property type="match status" value="1"/>
</dbReference>
<keyword evidence="10 15" id="KW-0547">Nucleotide-binding</keyword>
<keyword evidence="8 15" id="KW-0963">Cytoplasm</keyword>
<evidence type="ECO:0000256" key="13">
    <source>
        <dbReference type="ARBA" id="ARBA00023102"/>
    </source>
</evidence>
<dbReference type="PANTHER" id="PTHR42945">
    <property type="entry name" value="HISTIDINE BIOSYNTHESIS BIFUNCTIONAL PROTEIN"/>
    <property type="match status" value="1"/>
</dbReference>
<evidence type="ECO:0000256" key="9">
    <source>
        <dbReference type="ARBA" id="ARBA00022605"/>
    </source>
</evidence>
<evidence type="ECO:0000256" key="5">
    <source>
        <dbReference type="ARBA" id="ARBA00005204"/>
    </source>
</evidence>
<evidence type="ECO:0000256" key="11">
    <source>
        <dbReference type="ARBA" id="ARBA00022801"/>
    </source>
</evidence>
<dbReference type="EMBL" id="FYEK01000018">
    <property type="protein sequence ID" value="SNB61775.1"/>
    <property type="molecule type" value="Genomic_DNA"/>
</dbReference>
<dbReference type="NCBIfam" id="NF002747">
    <property type="entry name" value="PRK02759.1"/>
    <property type="match status" value="1"/>
</dbReference>
<evidence type="ECO:0000256" key="1">
    <source>
        <dbReference type="ARBA" id="ARBA00000024"/>
    </source>
</evidence>
<dbReference type="InterPro" id="IPR038019">
    <property type="entry name" value="PRib_AMP_CycHydrolase_sf"/>
</dbReference>
<comment type="catalytic activity">
    <reaction evidence="2 15">
        <text>1-(5-phospho-beta-D-ribosyl)-ATP + H2O = 1-(5-phospho-beta-D-ribosyl)-5'-AMP + diphosphate + H(+)</text>
        <dbReference type="Rhea" id="RHEA:22828"/>
        <dbReference type="ChEBI" id="CHEBI:15377"/>
        <dbReference type="ChEBI" id="CHEBI:15378"/>
        <dbReference type="ChEBI" id="CHEBI:33019"/>
        <dbReference type="ChEBI" id="CHEBI:59457"/>
        <dbReference type="ChEBI" id="CHEBI:73183"/>
        <dbReference type="EC" id="3.6.1.31"/>
    </reaction>
</comment>
<dbReference type="OrthoDB" id="9795769at2"/>
<dbReference type="HAMAP" id="MF_01020">
    <property type="entry name" value="HisE"/>
    <property type="match status" value="1"/>
</dbReference>
<dbReference type="GO" id="GO:0000105">
    <property type="term" value="P:L-histidine biosynthetic process"/>
    <property type="evidence" value="ECO:0007669"/>
    <property type="project" value="UniProtKB-UniRule"/>
</dbReference>
<evidence type="ECO:0000256" key="7">
    <source>
        <dbReference type="ARBA" id="ARBA00008299"/>
    </source>
</evidence>
<evidence type="ECO:0000256" key="8">
    <source>
        <dbReference type="ARBA" id="ARBA00022490"/>
    </source>
</evidence>
<dbReference type="Gene3D" id="3.10.20.810">
    <property type="entry name" value="Phosphoribosyl-AMP cyclohydrolase"/>
    <property type="match status" value="1"/>
</dbReference>
<dbReference type="GO" id="GO:0004636">
    <property type="term" value="F:phosphoribosyl-ATP diphosphatase activity"/>
    <property type="evidence" value="ECO:0007669"/>
    <property type="project" value="UniProtKB-UniRule"/>
</dbReference>
<dbReference type="Proteomes" id="UP000197025">
    <property type="component" value="Unassembled WGS sequence"/>
</dbReference>
<accession>A0A212QQL4</accession>
<keyword evidence="18" id="KW-1185">Reference proteome</keyword>
<feature type="domain" description="Phosphoribosyl-AMP cyclohydrolase" evidence="16">
    <location>
        <begin position="33"/>
        <end position="106"/>
    </location>
</feature>
<feature type="region of interest" description="Phosphoribosyl-AMP cyclohydrolase" evidence="15">
    <location>
        <begin position="1"/>
        <end position="121"/>
    </location>
</feature>
<dbReference type="SUPFAM" id="SSF101386">
    <property type="entry name" value="all-alpha NTP pyrophosphatases"/>
    <property type="match status" value="1"/>
</dbReference>
<comment type="similarity">
    <text evidence="6 15">In the C-terminal section; belongs to the PRA-PH family.</text>
</comment>
<protein>
    <recommendedName>
        <fullName evidence="15">Histidine biosynthesis bifunctional protein HisIE</fullName>
    </recommendedName>
    <domain>
        <recommendedName>
            <fullName evidence="15">Phosphoribosyl-AMP cyclohydrolase</fullName>
            <shortName evidence="15">PRA-CH</shortName>
            <ecNumber evidence="15">3.5.4.19</ecNumber>
        </recommendedName>
    </domain>
    <domain>
        <recommendedName>
            <fullName evidence="15">Phosphoribosyl-ATP pyrophosphatase</fullName>
            <shortName evidence="15">PRA-PH</shortName>
            <ecNumber evidence="15">3.6.1.31</ecNumber>
        </recommendedName>
    </domain>
</protein>
<evidence type="ECO:0000259" key="16">
    <source>
        <dbReference type="Pfam" id="PF01502"/>
    </source>
</evidence>
<keyword evidence="12 15" id="KW-0067">ATP-binding</keyword>
<dbReference type="Pfam" id="PF01503">
    <property type="entry name" value="PRA-PH"/>
    <property type="match status" value="1"/>
</dbReference>
<dbReference type="FunCoup" id="A0A212QQL4">
    <property type="interactions" value="177"/>
</dbReference>
<dbReference type="InterPro" id="IPR002496">
    <property type="entry name" value="PRib_AMP_CycHydrolase_dom"/>
</dbReference>
<comment type="pathway">
    <text evidence="5 15">Amino-acid biosynthesis; L-histidine biosynthesis; L-histidine from 5-phospho-alpha-D-ribose 1-diphosphate: step 2/9.</text>
</comment>
<dbReference type="Gene3D" id="1.10.287.1080">
    <property type="entry name" value="MazG-like"/>
    <property type="match status" value="1"/>
</dbReference>
<comment type="pathway">
    <text evidence="4 15">Amino-acid biosynthesis; L-histidine biosynthesis; L-histidine from 5-phospho-alpha-D-ribose 1-diphosphate: step 3/9.</text>
</comment>
<dbReference type="EC" id="3.5.4.19" evidence="15"/>
<evidence type="ECO:0000256" key="2">
    <source>
        <dbReference type="ARBA" id="ARBA00001460"/>
    </source>
</evidence>
<dbReference type="InterPro" id="IPR023019">
    <property type="entry name" value="His_synth_HisIE"/>
</dbReference>
<evidence type="ECO:0000256" key="3">
    <source>
        <dbReference type="ARBA" id="ARBA00004496"/>
    </source>
</evidence>
<dbReference type="InterPro" id="IPR026660">
    <property type="entry name" value="PRA-CH"/>
</dbReference>
<sequence length="212" mass="23370">MTPISTPSGWSSGSEETLRPAVVQDAVTGRVLMLGWMNEEALRRTRETGEVHFWSRSRGRLWRKGETSGNVLRVVEIRLDCDADAVLVQALPAGPTCHTGRPSCFHREPEGGEIPPPPGSILHRLEQVVGSRRDHPEAGSYTAQLFAAGPDEIAKKIGEEAVEVLLALRHQPDRRVLEEAADLLYMLTVGLSLRGLSWDAVLQVLAERRGLR</sequence>
<evidence type="ECO:0000256" key="4">
    <source>
        <dbReference type="ARBA" id="ARBA00005169"/>
    </source>
</evidence>
<reference evidence="18" key="1">
    <citation type="submission" date="2017-06" db="EMBL/GenBank/DDBJ databases">
        <authorList>
            <person name="Varghese N."/>
            <person name="Submissions S."/>
        </authorList>
    </citation>
    <scope>NUCLEOTIDE SEQUENCE [LARGE SCALE GENOMIC DNA]</scope>
    <source>
        <strain evidence="18">JAD2</strain>
    </source>
</reference>
<dbReference type="PANTHER" id="PTHR42945:SF9">
    <property type="entry name" value="HISTIDINE BIOSYNTHESIS BIFUNCTIONAL PROTEIN HISIE"/>
    <property type="match status" value="1"/>
</dbReference>
<evidence type="ECO:0000256" key="15">
    <source>
        <dbReference type="HAMAP-Rule" id="MF_01019"/>
    </source>
</evidence>
<evidence type="ECO:0000256" key="6">
    <source>
        <dbReference type="ARBA" id="ARBA00007731"/>
    </source>
</evidence>
<comment type="subcellular location">
    <subcellularLocation>
        <location evidence="3 15">Cytoplasm</location>
    </subcellularLocation>
</comment>
<dbReference type="NCBIfam" id="NF000768">
    <property type="entry name" value="PRK00051.1"/>
    <property type="match status" value="1"/>
</dbReference>
<evidence type="ECO:0000313" key="18">
    <source>
        <dbReference type="Proteomes" id="UP000197025"/>
    </source>
</evidence>
<feature type="region of interest" description="Phosphoribosyl-ATP pyrophosphohydrolase" evidence="15">
    <location>
        <begin position="122"/>
        <end position="212"/>
    </location>
</feature>
<dbReference type="SUPFAM" id="SSF141734">
    <property type="entry name" value="HisI-like"/>
    <property type="match status" value="1"/>
</dbReference>
<keyword evidence="13 15" id="KW-0368">Histidine biosynthesis</keyword>
<evidence type="ECO:0000256" key="14">
    <source>
        <dbReference type="ARBA" id="ARBA00023268"/>
    </source>
</evidence>
<dbReference type="UniPathway" id="UPA00031">
    <property type="reaction ID" value="UER00007"/>
</dbReference>
<gene>
    <name evidence="15" type="primary">hisI</name>
    <name evidence="15" type="synonym">hisIE</name>
    <name evidence="17" type="ORF">SAMN02746019_00004090</name>
</gene>
<keyword evidence="11 15" id="KW-0378">Hydrolase</keyword>
<organism evidence="17 18">
    <name type="scientific">Thermoflexus hugenholtzii JAD2</name>
    <dbReference type="NCBI Taxonomy" id="877466"/>
    <lineage>
        <taxon>Bacteria</taxon>
        <taxon>Bacillati</taxon>
        <taxon>Chloroflexota</taxon>
        <taxon>Thermoflexia</taxon>
        <taxon>Thermoflexales</taxon>
        <taxon>Thermoflexaceae</taxon>
        <taxon>Thermoflexus</taxon>
    </lineage>
</organism>
<dbReference type="HAMAP" id="MF_01021">
    <property type="entry name" value="HisI"/>
    <property type="match status" value="1"/>
</dbReference>
<evidence type="ECO:0000313" key="17">
    <source>
        <dbReference type="EMBL" id="SNB61775.1"/>
    </source>
</evidence>
<dbReference type="GO" id="GO:0005524">
    <property type="term" value="F:ATP binding"/>
    <property type="evidence" value="ECO:0007669"/>
    <property type="project" value="UniProtKB-KW"/>
</dbReference>
<dbReference type="GO" id="GO:0005737">
    <property type="term" value="C:cytoplasm"/>
    <property type="evidence" value="ECO:0007669"/>
    <property type="project" value="UniProtKB-SubCell"/>
</dbReference>
<keyword evidence="9 15" id="KW-0028">Amino-acid biosynthesis</keyword>
<keyword evidence="14 15" id="KW-0511">Multifunctional enzyme</keyword>
<dbReference type="AlphaFoldDB" id="A0A212QQL4"/>
<dbReference type="NCBIfam" id="TIGR03188">
    <property type="entry name" value="histidine_hisI"/>
    <property type="match status" value="1"/>
</dbReference>
<evidence type="ECO:0000256" key="12">
    <source>
        <dbReference type="ARBA" id="ARBA00022840"/>
    </source>
</evidence>
<dbReference type="InterPro" id="IPR021130">
    <property type="entry name" value="PRib-ATP_PPHydrolase-like"/>
</dbReference>
<evidence type="ECO:0000256" key="10">
    <source>
        <dbReference type="ARBA" id="ARBA00022741"/>
    </source>
</evidence>
<comment type="catalytic activity">
    <reaction evidence="1 15">
        <text>1-(5-phospho-beta-D-ribosyl)-5'-AMP + H2O = 1-(5-phospho-beta-D-ribosyl)-5-[(5-phospho-beta-D-ribosylamino)methylideneamino]imidazole-4-carboxamide</text>
        <dbReference type="Rhea" id="RHEA:20049"/>
        <dbReference type="ChEBI" id="CHEBI:15377"/>
        <dbReference type="ChEBI" id="CHEBI:58435"/>
        <dbReference type="ChEBI" id="CHEBI:59457"/>
        <dbReference type="EC" id="3.5.4.19"/>
    </reaction>
</comment>
<proteinExistence type="inferred from homology"/>
<dbReference type="FunFam" id="3.10.20.810:FF:000001">
    <property type="entry name" value="Histidine biosynthesis bifunctional protein HisIE"/>
    <property type="match status" value="1"/>
</dbReference>
<dbReference type="InterPro" id="IPR008179">
    <property type="entry name" value="HisE"/>
</dbReference>
<dbReference type="GO" id="GO:0004635">
    <property type="term" value="F:phosphoribosyl-AMP cyclohydrolase activity"/>
    <property type="evidence" value="ECO:0007669"/>
    <property type="project" value="UniProtKB-UniRule"/>
</dbReference>
<dbReference type="CDD" id="cd11534">
    <property type="entry name" value="NTP-PPase_HisIE_like"/>
    <property type="match status" value="1"/>
</dbReference>
<dbReference type="Pfam" id="PF01502">
    <property type="entry name" value="PRA-CH"/>
    <property type="match status" value="1"/>
</dbReference>
<dbReference type="RefSeq" id="WP_088570598.1">
    <property type="nucleotide sequence ID" value="NZ_FYEK01000018.1"/>
</dbReference>
<dbReference type="EC" id="3.6.1.31" evidence="15"/>
<name>A0A212QQL4_9CHLR</name>
<dbReference type="InParanoid" id="A0A212QQL4"/>
<comment type="similarity">
    <text evidence="7 15">In the N-terminal section; belongs to the PRA-CH family.</text>
</comment>